<feature type="domain" description="Peptidase S9A N-terminal" evidence="7">
    <location>
        <begin position="15"/>
        <end position="253"/>
    </location>
</feature>
<evidence type="ECO:0000259" key="6">
    <source>
        <dbReference type="Pfam" id="PF00326"/>
    </source>
</evidence>
<dbReference type="GO" id="GO:0006508">
    <property type="term" value="P:proteolysis"/>
    <property type="evidence" value="ECO:0007669"/>
    <property type="project" value="UniProtKB-KW"/>
</dbReference>
<evidence type="ECO:0000256" key="5">
    <source>
        <dbReference type="RuleBase" id="RU368024"/>
    </source>
</evidence>
<dbReference type="PRINTS" id="PR00862">
    <property type="entry name" value="PROLIGOPTASE"/>
</dbReference>
<dbReference type="SUPFAM" id="SSF53474">
    <property type="entry name" value="alpha/beta-Hydrolases"/>
    <property type="match status" value="1"/>
</dbReference>
<dbReference type="InterPro" id="IPR001375">
    <property type="entry name" value="Peptidase_S9_cat"/>
</dbReference>
<protein>
    <recommendedName>
        <fullName evidence="5">Prolyl endopeptidase</fullName>
        <ecNumber evidence="5">3.4.21.-</ecNumber>
    </recommendedName>
</protein>
<keyword evidence="4 5" id="KW-0720">Serine protease</keyword>
<evidence type="ECO:0000256" key="1">
    <source>
        <dbReference type="ARBA" id="ARBA00005228"/>
    </source>
</evidence>
<dbReference type="Pfam" id="PF00326">
    <property type="entry name" value="Peptidase_S9"/>
    <property type="match status" value="1"/>
</dbReference>
<gene>
    <name evidence="8" type="ORF">DBRI00130_LOCUS2833</name>
</gene>
<dbReference type="InterPro" id="IPR002470">
    <property type="entry name" value="Peptidase_S9A"/>
</dbReference>
<accession>A0A7S4QHC0</accession>
<feature type="domain" description="Peptidase S9 prolyl oligopeptidase catalytic" evidence="6">
    <location>
        <begin position="547"/>
        <end position="755"/>
    </location>
</feature>
<dbReference type="SUPFAM" id="SSF50993">
    <property type="entry name" value="Peptidase/esterase 'gauge' domain"/>
    <property type="match status" value="1"/>
</dbReference>
<dbReference type="Gene3D" id="3.40.50.1820">
    <property type="entry name" value="alpha/beta hydrolase"/>
    <property type="match status" value="1"/>
</dbReference>
<dbReference type="Gene3D" id="2.130.10.120">
    <property type="entry name" value="Prolyl oligopeptidase, N-terminal domain"/>
    <property type="match status" value="1"/>
</dbReference>
<dbReference type="EMBL" id="HBNS01003491">
    <property type="protein sequence ID" value="CAE4583660.1"/>
    <property type="molecule type" value="Transcribed_RNA"/>
</dbReference>
<evidence type="ECO:0000256" key="2">
    <source>
        <dbReference type="ARBA" id="ARBA00022670"/>
    </source>
</evidence>
<evidence type="ECO:0000256" key="4">
    <source>
        <dbReference type="ARBA" id="ARBA00022825"/>
    </source>
</evidence>
<dbReference type="PANTHER" id="PTHR42881">
    <property type="entry name" value="PROLYL ENDOPEPTIDASE"/>
    <property type="match status" value="1"/>
</dbReference>
<reference evidence="8" key="1">
    <citation type="submission" date="2021-01" db="EMBL/GenBank/DDBJ databases">
        <authorList>
            <person name="Corre E."/>
            <person name="Pelletier E."/>
            <person name="Niang G."/>
            <person name="Scheremetjew M."/>
            <person name="Finn R."/>
            <person name="Kale V."/>
            <person name="Holt S."/>
            <person name="Cochrane G."/>
            <person name="Meng A."/>
            <person name="Brown T."/>
            <person name="Cohen L."/>
        </authorList>
    </citation>
    <scope>NUCLEOTIDE SEQUENCE</scope>
    <source>
        <strain evidence="8">GSO104</strain>
    </source>
</reference>
<dbReference type="Pfam" id="PF02897">
    <property type="entry name" value="Peptidase_S9_N"/>
    <property type="match status" value="1"/>
</dbReference>
<dbReference type="InterPro" id="IPR023302">
    <property type="entry name" value="Pept_S9A_N"/>
</dbReference>
<dbReference type="InterPro" id="IPR029058">
    <property type="entry name" value="AB_hydrolase_fold"/>
</dbReference>
<dbReference type="PANTHER" id="PTHR42881:SF13">
    <property type="entry name" value="PROLYL ENDOPEPTIDASE"/>
    <property type="match status" value="1"/>
</dbReference>
<evidence type="ECO:0000313" key="8">
    <source>
        <dbReference type="EMBL" id="CAE4583660.1"/>
    </source>
</evidence>
<keyword evidence="2 5" id="KW-0645">Protease</keyword>
<dbReference type="EC" id="3.4.21.-" evidence="5"/>
<dbReference type="AlphaFoldDB" id="A0A7S4QHC0"/>
<dbReference type="GO" id="GO:0070012">
    <property type="term" value="F:oligopeptidase activity"/>
    <property type="evidence" value="ECO:0007669"/>
    <property type="project" value="TreeGrafter"/>
</dbReference>
<keyword evidence="3 5" id="KW-0378">Hydrolase</keyword>
<proteinExistence type="inferred from homology"/>
<comment type="similarity">
    <text evidence="1 5">Belongs to the peptidase S9A family.</text>
</comment>
<name>A0A7S4QHC0_9STRA</name>
<evidence type="ECO:0000259" key="7">
    <source>
        <dbReference type="Pfam" id="PF02897"/>
    </source>
</evidence>
<sequence>MAPSAEISENVAFTAKEIDLDDPYMYLEEVESEESLSFARSANEACLKALGDPKTSGSTTYDRVLSVLESNDRIAHVRKMGKNENGEDSMYNFWKDGSNPKGLWRRVTMSSYKTSDPEWETVLDLDDLASKEDISWVWKGSRPLPRARDPMSEDGTRVTRALLSLSRGGADAIHLREFDLLTNEFVPSKDNGFVLPEAKTRASYKSRDVLLVGSDFGPGTLTDSGYPRTVREWVRGTDIKDAKVVFEGEATDVSVSAYIDDQRHHDGPIYEVRSRSLTFYTSKYWVRTIQYEHLLAPDDPLREGVEQPNKFEEVDVQIDADIDFVGKWMLISLRSDWEPTPGGKQYKKGSLIYVDAETMLNNGSEGAEYHILFEPTERSAYETYSVTKNYFILSIIENVKSKHLFFKFDKEDDGKLVFVGGDKEAQIRACYAGSVDPYESDDFWFTTSGYTQPSTLFLADAAKVENNDDGEGEEYIVEKLKSLPPQYDAAGLTVKQCVATSKDGTEVPYFLVTKEDTVLDGNTPTLLYGYGGFEISLGPKYIATSGIAWLERGGAYVEANIRGGGEFGPSWHQAALKENRNKSYEDFIAVAEHLISTNICKSSTLAARGGSNGGLLMGNMYTMRPDLFGAIHCAVPLLDMKRYHTLLAGASWMAEYGDPDTPDWDNFLYKYSPYHQINPDIEKYPPMLVTTSTRDDRVHPAHARKMVKKLWDMGKGKDWPVYYYENIEGGHGGAADSKQSAFMTALAYDFMWDTLCKGKTD</sequence>
<dbReference type="GO" id="GO:0005829">
    <property type="term" value="C:cytosol"/>
    <property type="evidence" value="ECO:0007669"/>
    <property type="project" value="TreeGrafter"/>
</dbReference>
<dbReference type="GO" id="GO:0004252">
    <property type="term" value="F:serine-type endopeptidase activity"/>
    <property type="evidence" value="ECO:0007669"/>
    <property type="project" value="UniProtKB-UniRule"/>
</dbReference>
<organism evidence="8">
    <name type="scientific">Ditylum brightwellii</name>
    <dbReference type="NCBI Taxonomy" id="49249"/>
    <lineage>
        <taxon>Eukaryota</taxon>
        <taxon>Sar</taxon>
        <taxon>Stramenopiles</taxon>
        <taxon>Ochrophyta</taxon>
        <taxon>Bacillariophyta</taxon>
        <taxon>Mediophyceae</taxon>
        <taxon>Lithodesmiophycidae</taxon>
        <taxon>Lithodesmiales</taxon>
        <taxon>Lithodesmiaceae</taxon>
        <taxon>Ditylum</taxon>
    </lineage>
</organism>
<dbReference type="InterPro" id="IPR051167">
    <property type="entry name" value="Prolyl_oligopep/macrocyclase"/>
</dbReference>
<evidence type="ECO:0000256" key="3">
    <source>
        <dbReference type="ARBA" id="ARBA00022801"/>
    </source>
</evidence>